<dbReference type="STRING" id="304371.MCP_0777"/>
<dbReference type="InParanoid" id="D1YWM7"/>
<dbReference type="InterPro" id="IPR002797">
    <property type="entry name" value="Polysacc_synth"/>
</dbReference>
<dbReference type="CDD" id="cd13128">
    <property type="entry name" value="MATE_Wzx_like"/>
    <property type="match status" value="1"/>
</dbReference>
<dbReference type="PANTHER" id="PTHR30250">
    <property type="entry name" value="PST FAMILY PREDICTED COLANIC ACID TRANSPORTER"/>
    <property type="match status" value="1"/>
</dbReference>
<evidence type="ECO:0000313" key="7">
    <source>
        <dbReference type="EMBL" id="BAI60849.1"/>
    </source>
</evidence>
<feature type="transmembrane region" description="Helical" evidence="6">
    <location>
        <begin position="334"/>
        <end position="359"/>
    </location>
</feature>
<keyword evidence="5 6" id="KW-0472">Membrane</keyword>
<accession>D1YWM7</accession>
<feature type="transmembrane region" description="Helical" evidence="6">
    <location>
        <begin position="300"/>
        <end position="322"/>
    </location>
</feature>
<feature type="transmembrane region" description="Helical" evidence="6">
    <location>
        <begin position="43"/>
        <end position="71"/>
    </location>
</feature>
<dbReference type="EMBL" id="AP011532">
    <property type="protein sequence ID" value="BAI60849.1"/>
    <property type="molecule type" value="Genomic_DNA"/>
</dbReference>
<feature type="transmembrane region" description="Helical" evidence="6">
    <location>
        <begin position="180"/>
        <end position="200"/>
    </location>
</feature>
<dbReference type="PANTHER" id="PTHR30250:SF27">
    <property type="entry name" value="POLYSACCHARIDE BIOSYNTHESIS PROTEIN"/>
    <property type="match status" value="1"/>
</dbReference>
<reference evidence="8" key="3">
    <citation type="journal article" date="2011" name="PLoS ONE">
        <title>Genome sequence of a mesophilic hydrogenotrophic methanogen Methanocella paludicola, the first cultivated representative of the order Methanocellales.</title>
        <authorList>
            <person name="Sakai S."/>
            <person name="Takaki Y."/>
            <person name="Shimamura S."/>
            <person name="Sekine M."/>
            <person name="Tajima T."/>
            <person name="Kosugi H."/>
            <person name="Ichikawa N."/>
            <person name="Tasumi E."/>
            <person name="Hiraki A.T."/>
            <person name="Shimizu A."/>
            <person name="Kato Y."/>
            <person name="Nishiko R."/>
            <person name="Mori K."/>
            <person name="Fujita N."/>
            <person name="Imachi H."/>
            <person name="Takai K."/>
        </authorList>
    </citation>
    <scope>NUCLEOTIDE SEQUENCE [LARGE SCALE GENOMIC DNA]</scope>
    <source>
        <strain evidence="8">DSM 17711 / JCM 13418 / NBRC 101707 / SANAE</strain>
    </source>
</reference>
<evidence type="ECO:0000256" key="3">
    <source>
        <dbReference type="ARBA" id="ARBA00022692"/>
    </source>
</evidence>
<proteinExistence type="predicted"/>
<dbReference type="GeneID" id="8680815"/>
<feature type="transmembrane region" description="Helical" evidence="6">
    <location>
        <begin position="252"/>
        <end position="272"/>
    </location>
</feature>
<dbReference type="KEGG" id="mpd:MCP_0777"/>
<feature type="transmembrane region" description="Helical" evidence="6">
    <location>
        <begin position="371"/>
        <end position="388"/>
    </location>
</feature>
<evidence type="ECO:0000256" key="1">
    <source>
        <dbReference type="ARBA" id="ARBA00004651"/>
    </source>
</evidence>
<dbReference type="eggNOG" id="arCOG02209">
    <property type="taxonomic scope" value="Archaea"/>
</dbReference>
<feature type="transmembrane region" description="Helical" evidence="6">
    <location>
        <begin position="121"/>
        <end position="140"/>
    </location>
</feature>
<dbReference type="Pfam" id="PF01943">
    <property type="entry name" value="Polysacc_synt"/>
    <property type="match status" value="1"/>
</dbReference>
<dbReference type="OrthoDB" id="112053at2157"/>
<feature type="transmembrane region" description="Helical" evidence="6">
    <location>
        <begin position="394"/>
        <end position="412"/>
    </location>
</feature>
<organism evidence="7 8">
    <name type="scientific">Methanocella paludicola (strain DSM 17711 / JCM 13418 / NBRC 101707 / SANAE)</name>
    <dbReference type="NCBI Taxonomy" id="304371"/>
    <lineage>
        <taxon>Archaea</taxon>
        <taxon>Methanobacteriati</taxon>
        <taxon>Methanobacteriota</taxon>
        <taxon>Stenosarchaea group</taxon>
        <taxon>Methanomicrobia</taxon>
        <taxon>Methanocellales</taxon>
        <taxon>Methanocellaceae</taxon>
        <taxon>Methanocella</taxon>
    </lineage>
</organism>
<dbReference type="AlphaFoldDB" id="D1YWM7"/>
<keyword evidence="2" id="KW-1003">Cell membrane</keyword>
<feature type="transmembrane region" description="Helical" evidence="6">
    <location>
        <begin position="152"/>
        <end position="174"/>
    </location>
</feature>
<keyword evidence="8" id="KW-1185">Reference proteome</keyword>
<dbReference type="Proteomes" id="UP000001882">
    <property type="component" value="Chromosome"/>
</dbReference>
<feature type="transmembrane region" description="Helical" evidence="6">
    <location>
        <begin position="92"/>
        <end position="115"/>
    </location>
</feature>
<keyword evidence="3 6" id="KW-0812">Transmembrane</keyword>
<evidence type="ECO:0000256" key="5">
    <source>
        <dbReference type="ARBA" id="ARBA00023136"/>
    </source>
</evidence>
<name>D1YWM7_METPS</name>
<comment type="subcellular location">
    <subcellularLocation>
        <location evidence="1">Cell membrane</location>
        <topology evidence="1">Multi-pass membrane protein</topology>
    </subcellularLocation>
</comment>
<gene>
    <name evidence="7" type="ordered locus">MCP_0777</name>
</gene>
<dbReference type="RefSeq" id="WP_012899529.1">
    <property type="nucleotide sequence ID" value="NC_013665.1"/>
</dbReference>
<feature type="transmembrane region" description="Helical" evidence="6">
    <location>
        <begin position="12"/>
        <end position="31"/>
    </location>
</feature>
<reference evidence="7 8" key="2">
    <citation type="journal article" date="2008" name="Int. J. Syst. Evol. Microbiol.">
        <title>Methanocella paludicola gen. nov., sp. nov., a methane-producing archaeon, the first isolate of the lineage 'Rice Cluster I', and proposal of the new archaeal order Methanocellales ord. nov.</title>
        <authorList>
            <person name="Sakai S."/>
            <person name="Imachi H."/>
            <person name="Hanada S."/>
            <person name="Ohashi A."/>
            <person name="Harada H."/>
            <person name="Kamagata Y."/>
        </authorList>
    </citation>
    <scope>NUCLEOTIDE SEQUENCE [LARGE SCALE GENOMIC DNA]</scope>
    <source>
        <strain evidence="8">DSM 17711 / JCM 13418 / NBRC 101707 / SANAE</strain>
    </source>
</reference>
<reference evidence="7 8" key="1">
    <citation type="journal article" date="2007" name="Appl. Environ. Microbiol.">
        <title>Isolation of key methanogens for global methane emission from rice paddy fields: a novel isolate affiliated with the clone cluster rice cluster I.</title>
        <authorList>
            <person name="Sakai S."/>
            <person name="Imachi H."/>
            <person name="Sekiguchi Y."/>
            <person name="Ohashi A."/>
            <person name="Harada H."/>
            <person name="Kamagata Y."/>
        </authorList>
    </citation>
    <scope>NUCLEOTIDE SEQUENCE [LARGE SCALE GENOMIC DNA]</scope>
    <source>
        <strain evidence="8">DSM 17711 / JCM 13418 / NBRC 101707 / SANAE</strain>
    </source>
</reference>
<keyword evidence="4 6" id="KW-1133">Transmembrane helix</keyword>
<feature type="transmembrane region" description="Helical" evidence="6">
    <location>
        <begin position="221"/>
        <end position="246"/>
    </location>
</feature>
<evidence type="ECO:0000256" key="2">
    <source>
        <dbReference type="ARBA" id="ARBA00022475"/>
    </source>
</evidence>
<evidence type="ECO:0000313" key="8">
    <source>
        <dbReference type="Proteomes" id="UP000001882"/>
    </source>
</evidence>
<evidence type="ECO:0000256" key="6">
    <source>
        <dbReference type="SAM" id="Phobius"/>
    </source>
</evidence>
<evidence type="ECO:0000256" key="4">
    <source>
        <dbReference type="ARBA" id="ARBA00022989"/>
    </source>
</evidence>
<dbReference type="InterPro" id="IPR050833">
    <property type="entry name" value="Poly_Biosynth_Transport"/>
</dbReference>
<dbReference type="GO" id="GO:0005886">
    <property type="term" value="C:plasma membrane"/>
    <property type="evidence" value="ECO:0007669"/>
    <property type="project" value="UniProtKB-SubCell"/>
</dbReference>
<sequence length="433" mass="47197">MIKLNKTMIDLYWAFISIAVSSLVQLLLRVVLGRDLGVSGLGIYTLIFTIYLFGMQFANFGIGSALTKYVAEYRDDLKKITEYTTSGILGSFIYGSAISVILFLSSDLVAVNIFHYPDMGYLLKVLAFCFPFIAVQKSVLGVLNGWQKITHYAIINIAQNTLVFLSSILLVIVLHLGINGAVLGLVLPTIVVGSLSLAYVKRSLFMPRKLLDGILIKLSGFGFYVTLANSVSLINSQVNVLLIGVFLNDTQVGYFAVAGILIQGMSLLPSAVQTIISPKISRLHGNEDYSGIRKIIKSTFMYTFIITVLLSISLILFGRYLIDIFFSDVFAPAYLPLVLLVIGQIAYAPLVSIGSALAYIGKVNVVFKIEIASMAFSVLLNILLIPTFGINGAAAATSISLILTTVLNLYVLNTFINDLDGRITASRRQTGDF</sequence>
<protein>
    <submittedName>
        <fullName evidence="7">Polysaccharide biosynthesis protein</fullName>
    </submittedName>
</protein>